<reference evidence="1" key="2">
    <citation type="submission" date="2020-05" db="EMBL/GenBank/DDBJ databases">
        <authorList>
            <person name="Kim H.-S."/>
            <person name="Proctor R.H."/>
            <person name="Brown D.W."/>
        </authorList>
    </citation>
    <scope>NUCLEOTIDE SEQUENCE</scope>
    <source>
        <strain evidence="1">NRRL 20472</strain>
    </source>
</reference>
<keyword evidence="2" id="KW-1185">Reference proteome</keyword>
<evidence type="ECO:0008006" key="3">
    <source>
        <dbReference type="Google" id="ProtNLM"/>
    </source>
</evidence>
<protein>
    <recommendedName>
        <fullName evidence="3">F-box domain-containing protein</fullName>
    </recommendedName>
</protein>
<reference evidence="1" key="1">
    <citation type="journal article" date="2020" name="BMC Genomics">
        <title>Correction to: Identification and distribution of gene clusters required for synthesis of sphingolipid metabolism inhibitors in diverse species of the filamentous fungus Fusarium.</title>
        <authorList>
            <person name="Kim H.S."/>
            <person name="Lohmar J.M."/>
            <person name="Busman M."/>
            <person name="Brown D.W."/>
            <person name="Naumann T.A."/>
            <person name="Divon H.H."/>
            <person name="Lysoe E."/>
            <person name="Uhlig S."/>
            <person name="Proctor R.H."/>
        </authorList>
    </citation>
    <scope>NUCLEOTIDE SEQUENCE</scope>
    <source>
        <strain evidence="1">NRRL 20472</strain>
    </source>
</reference>
<comment type="caution">
    <text evidence="1">The sequence shown here is derived from an EMBL/GenBank/DDBJ whole genome shotgun (WGS) entry which is preliminary data.</text>
</comment>
<proteinExistence type="predicted"/>
<evidence type="ECO:0000313" key="1">
    <source>
        <dbReference type="EMBL" id="KAF4969218.1"/>
    </source>
</evidence>
<dbReference type="EMBL" id="JABEXW010000169">
    <property type="protein sequence ID" value="KAF4969218.1"/>
    <property type="molecule type" value="Genomic_DNA"/>
</dbReference>
<organism evidence="1 2">
    <name type="scientific">Fusarium sarcochroum</name>
    <dbReference type="NCBI Taxonomy" id="1208366"/>
    <lineage>
        <taxon>Eukaryota</taxon>
        <taxon>Fungi</taxon>
        <taxon>Dikarya</taxon>
        <taxon>Ascomycota</taxon>
        <taxon>Pezizomycotina</taxon>
        <taxon>Sordariomycetes</taxon>
        <taxon>Hypocreomycetidae</taxon>
        <taxon>Hypocreales</taxon>
        <taxon>Nectriaceae</taxon>
        <taxon>Fusarium</taxon>
        <taxon>Fusarium lateritium species complex</taxon>
    </lineage>
</organism>
<dbReference type="OrthoDB" id="4192220at2759"/>
<accession>A0A8H4U4B2</accession>
<dbReference type="Proteomes" id="UP000622797">
    <property type="component" value="Unassembled WGS sequence"/>
</dbReference>
<name>A0A8H4U4B2_9HYPO</name>
<sequence length="447" mass="50210">MASTIGVLPAEIVDQILQDVDRSEKSRSTITSCLLVNRRWRDLALSILYRDLVLFCDDRTDRFLACHDGRGVSSNTLSLTILLSHPDPIGFDTYKQLNTQTLQLARDVIPRMRKLKSFALARDHRDFNLSLLRSTISTILEALPASCTSLELAAGGGDGDAMIVGPFSHPLHLCEDIRRVLPRMHHVLINLGHVCDAMLGTWDSDQIFHPIGLPHIRSLQVDCLDVYASEECTNGHHQDTSETLWHWIIRGLQHVVNLRETATANITVLGSSPGDYLLEQDIYWTLLRCHIRKGGNNTTTWAFPVAHIPPPNHGNSITARLIRMDDGDYVTFDSKQLPYIAGGRPWTMLTTGSKLPVGGDHYLARVSDEELGILTWAEWKAIYPKKKGNLVANEQLTGMRLIDAEERKGFELRSLVERTPKGYVRPAGEGWHRTRLLREGDPELEAL</sequence>
<dbReference type="AlphaFoldDB" id="A0A8H4U4B2"/>
<evidence type="ECO:0000313" key="2">
    <source>
        <dbReference type="Proteomes" id="UP000622797"/>
    </source>
</evidence>
<gene>
    <name evidence="1" type="ORF">FSARC_3521</name>
</gene>